<dbReference type="GO" id="GO:0006955">
    <property type="term" value="P:immune response"/>
    <property type="evidence" value="ECO:0007669"/>
    <property type="project" value="InterPro"/>
</dbReference>
<dbReference type="EMBL" id="AAQR03151659">
    <property type="status" value="NOT_ANNOTATED_CDS"/>
    <property type="molecule type" value="Genomic_DNA"/>
</dbReference>
<evidence type="ECO:0000256" key="6">
    <source>
        <dbReference type="ARBA" id="ARBA00022514"/>
    </source>
</evidence>
<keyword evidence="7 16" id="KW-0964">Secreted</keyword>
<dbReference type="GO" id="GO:0045840">
    <property type="term" value="P:positive regulation of mitotic nuclear division"/>
    <property type="evidence" value="ECO:0007669"/>
    <property type="project" value="Ensembl"/>
</dbReference>
<dbReference type="GO" id="GO:0010575">
    <property type="term" value="P:positive regulation of vascular endothelial growth factor production"/>
    <property type="evidence" value="ECO:0007669"/>
    <property type="project" value="Ensembl"/>
</dbReference>
<dbReference type="GO" id="GO:0071222">
    <property type="term" value="P:cellular response to lipopolysaccharide"/>
    <property type="evidence" value="ECO:0007669"/>
    <property type="project" value="TreeGrafter"/>
</dbReference>
<dbReference type="AlphaFoldDB" id="H0WRY2"/>
<dbReference type="GO" id="GO:0035234">
    <property type="term" value="P:ectopic germ cell programmed cell death"/>
    <property type="evidence" value="ECO:0007669"/>
    <property type="project" value="Ensembl"/>
</dbReference>
<dbReference type="GO" id="GO:0008285">
    <property type="term" value="P:negative regulation of cell population proliferation"/>
    <property type="evidence" value="ECO:0007669"/>
    <property type="project" value="Ensembl"/>
</dbReference>
<keyword evidence="5" id="KW-0963">Cytoplasm</keyword>
<evidence type="ECO:0000256" key="8">
    <source>
        <dbReference type="ARBA" id="ARBA00022553"/>
    </source>
</evidence>
<dbReference type="PRINTS" id="PR01357">
    <property type="entry name" value="INTRLEUKN1AB"/>
</dbReference>
<dbReference type="GO" id="GO:0097192">
    <property type="term" value="P:extrinsic apoptotic signaling pathway in absence of ligand"/>
    <property type="evidence" value="ECO:0007669"/>
    <property type="project" value="Ensembl"/>
</dbReference>
<evidence type="ECO:0000256" key="7">
    <source>
        <dbReference type="ARBA" id="ARBA00022525"/>
    </source>
</evidence>
<evidence type="ECO:0000256" key="10">
    <source>
        <dbReference type="ARBA" id="ARBA00022990"/>
    </source>
</evidence>
<dbReference type="GeneTree" id="ENSGT00390000013353"/>
<keyword evidence="9 16" id="KW-0666">Pyrogen</keyword>
<dbReference type="eggNOG" id="ENOG502T3DD">
    <property type="taxonomic scope" value="Eukaryota"/>
</dbReference>
<dbReference type="GO" id="GO:0005507">
    <property type="term" value="F:copper ion binding"/>
    <property type="evidence" value="ECO:0007669"/>
    <property type="project" value="Ensembl"/>
</dbReference>
<keyword evidence="6 16" id="KW-0202">Cytokine</keyword>
<dbReference type="GO" id="GO:0050714">
    <property type="term" value="P:positive regulation of protein secretion"/>
    <property type="evidence" value="ECO:0007669"/>
    <property type="project" value="Ensembl"/>
</dbReference>
<dbReference type="SUPFAM" id="SSF50353">
    <property type="entry name" value="Cytokine"/>
    <property type="match status" value="1"/>
</dbReference>
<dbReference type="Gene3D" id="2.80.10.50">
    <property type="match status" value="1"/>
</dbReference>
<evidence type="ECO:0000256" key="13">
    <source>
        <dbReference type="ARBA" id="ARBA00023242"/>
    </source>
</evidence>
<feature type="domain" description="Interleukin-1 propeptide" evidence="17">
    <location>
        <begin position="1"/>
        <end position="103"/>
    </location>
</feature>
<evidence type="ECO:0000256" key="3">
    <source>
        <dbReference type="ARBA" id="ARBA00004613"/>
    </source>
</evidence>
<keyword evidence="19" id="KW-1185">Reference proteome</keyword>
<dbReference type="GO" id="GO:0032743">
    <property type="term" value="P:positive regulation of interleukin-2 production"/>
    <property type="evidence" value="ECO:0007669"/>
    <property type="project" value="Ensembl"/>
</dbReference>
<dbReference type="GO" id="GO:0005634">
    <property type="term" value="C:nucleus"/>
    <property type="evidence" value="ECO:0007669"/>
    <property type="project" value="UniProtKB-SubCell"/>
</dbReference>
<name>H0WRY2_OTOGA</name>
<evidence type="ECO:0000313" key="19">
    <source>
        <dbReference type="Proteomes" id="UP000005225"/>
    </source>
</evidence>
<dbReference type="InterPro" id="IPR000975">
    <property type="entry name" value="IL-1_fam"/>
</dbReference>
<dbReference type="InterPro" id="IPR008996">
    <property type="entry name" value="IL1/FGF"/>
</dbReference>
<keyword evidence="10" id="KW-0007">Acetylation</keyword>
<evidence type="ECO:0000259" key="17">
    <source>
        <dbReference type="Pfam" id="PF02394"/>
    </source>
</evidence>
<dbReference type="GO" id="GO:0005615">
    <property type="term" value="C:extracellular space"/>
    <property type="evidence" value="ECO:0007669"/>
    <property type="project" value="UniProtKB-KW"/>
</dbReference>
<evidence type="ECO:0000256" key="2">
    <source>
        <dbReference type="ARBA" id="ARBA00004496"/>
    </source>
</evidence>
<dbReference type="Proteomes" id="UP000005225">
    <property type="component" value="Unassembled WGS sequence"/>
</dbReference>
<comment type="subunit">
    <text evidence="15">Monomer. Interacts with TMED10; the interaction mediates the translocation from the cytoplasm into the ERGIC (endoplasmic reticulum-Golgi intermediate compartment) and thereby secretion. Interacts with IL1R1. Interacts with S100A13; this interaction is the first step in the export of IL1A, followed by direct translocation of this complex across the plasma membrane.</text>
</comment>
<comment type="subcellular location">
    <subcellularLocation>
        <location evidence="2">Cytoplasm</location>
    </subcellularLocation>
    <subcellularLocation>
        <location evidence="1">Nucleus</location>
    </subcellularLocation>
    <subcellularLocation>
        <location evidence="3 16">Secreted</location>
    </subcellularLocation>
</comment>
<accession>H0WRY2</accession>
<dbReference type="HOGENOM" id="CLU_090014_0_0_1"/>
<evidence type="ECO:0000256" key="16">
    <source>
        <dbReference type="RuleBase" id="RU003753"/>
    </source>
</evidence>
<dbReference type="CDD" id="cd23295">
    <property type="entry name" value="beta-trefoil_IL1A"/>
    <property type="match status" value="1"/>
</dbReference>
<dbReference type="PRINTS" id="PR00264">
    <property type="entry name" value="INTERLEUKIN1"/>
</dbReference>
<dbReference type="GO" id="GO:0005829">
    <property type="term" value="C:cytosol"/>
    <property type="evidence" value="ECO:0007669"/>
    <property type="project" value="UniProtKB-UniRule"/>
</dbReference>
<dbReference type="InterPro" id="IPR020877">
    <property type="entry name" value="IL-1_CS"/>
</dbReference>
<keyword evidence="14 16" id="KW-0497">Mitogen</keyword>
<dbReference type="Pfam" id="PF00340">
    <property type="entry name" value="IL1"/>
    <property type="match status" value="1"/>
</dbReference>
<keyword evidence="13" id="KW-0539">Nucleus</keyword>
<dbReference type="GO" id="GO:0005125">
    <property type="term" value="F:cytokine activity"/>
    <property type="evidence" value="ECO:0007669"/>
    <property type="project" value="UniProtKB-UniRule"/>
</dbReference>
<dbReference type="OMA" id="SNMKYNF"/>
<dbReference type="InterPro" id="IPR003502">
    <property type="entry name" value="IL-1_propep"/>
</dbReference>
<reference evidence="18" key="2">
    <citation type="submission" date="2025-08" db="UniProtKB">
        <authorList>
            <consortium name="Ensembl"/>
        </authorList>
    </citation>
    <scope>IDENTIFICATION</scope>
</reference>
<dbReference type="GO" id="GO:0033092">
    <property type="term" value="P:positive regulation of immature T cell proliferation in thymus"/>
    <property type="evidence" value="ECO:0007669"/>
    <property type="project" value="TreeGrafter"/>
</dbReference>
<evidence type="ECO:0000256" key="9">
    <source>
        <dbReference type="ARBA" id="ARBA00022620"/>
    </source>
</evidence>
<dbReference type="Ensembl" id="ENSOGAT00000005383.2">
    <property type="protein sequence ID" value="ENSOGAP00000004813.2"/>
    <property type="gene ID" value="ENSOGAG00000005382.2"/>
</dbReference>
<dbReference type="PANTHER" id="PTHR10078">
    <property type="entry name" value="INTERLEUKIN-1 FAMILY MEMBER"/>
    <property type="match status" value="1"/>
</dbReference>
<evidence type="ECO:0000256" key="11">
    <source>
        <dbReference type="ARBA" id="ARBA00023180"/>
    </source>
</evidence>
<evidence type="ECO:0000256" key="15">
    <source>
        <dbReference type="ARBA" id="ARBA00034134"/>
    </source>
</evidence>
<evidence type="ECO:0000256" key="1">
    <source>
        <dbReference type="ARBA" id="ARBA00004123"/>
    </source>
</evidence>
<dbReference type="GO" id="GO:0045766">
    <property type="term" value="P:positive regulation of angiogenesis"/>
    <property type="evidence" value="ECO:0007669"/>
    <property type="project" value="Ensembl"/>
</dbReference>
<sequence length="266" mass="30275">MARVPDLFEDYYSENEEHSSAFDQLCLNQKSFYDASHSSHNKDCVDQFMCLSACETSKGSGCTVQESVVLVTAKGKVLKKRRFNLDQSITDDDLEAIPHDKKEVLAQPRSVPMNFTRNVKYRYMRILKSQFILNDNLNQSIIRSSRQYLTTAALQNMDHAVKFDMGAYKSSAEDVTRPVILRISKTQLYVSTQDEDQPVLLKELPQIPRTIMGDDTNLLFFWETVGSRHYFTSVAHPTLYLATKQDNPVHLATGPPSSTDFLMLDA</sequence>
<dbReference type="GO" id="GO:0046688">
    <property type="term" value="P:response to copper ion"/>
    <property type="evidence" value="ECO:0007669"/>
    <property type="project" value="Ensembl"/>
</dbReference>
<dbReference type="GO" id="GO:0002248">
    <property type="term" value="P:connective tissue replacement involved in inflammatory response wound healing"/>
    <property type="evidence" value="ECO:0007669"/>
    <property type="project" value="Ensembl"/>
</dbReference>
<keyword evidence="11" id="KW-0325">Glycoprotein</keyword>
<dbReference type="GO" id="GO:0001660">
    <property type="term" value="P:fever generation"/>
    <property type="evidence" value="ECO:0007669"/>
    <property type="project" value="UniProtKB-UniRule"/>
</dbReference>
<dbReference type="GO" id="GO:0005149">
    <property type="term" value="F:interleukin-1 receptor binding"/>
    <property type="evidence" value="ECO:0007669"/>
    <property type="project" value="UniProtKB-UniRule"/>
</dbReference>
<dbReference type="PANTHER" id="PTHR10078:SF33">
    <property type="entry name" value="INTERLEUKIN-1 ALPHA"/>
    <property type="match status" value="1"/>
</dbReference>
<dbReference type="GO" id="GO:0051781">
    <property type="term" value="P:positive regulation of cell division"/>
    <property type="evidence" value="ECO:0007669"/>
    <property type="project" value="UniProtKB-KW"/>
</dbReference>
<proteinExistence type="inferred from homology"/>
<evidence type="ECO:0000256" key="14">
    <source>
        <dbReference type="ARBA" id="ARBA00023246"/>
    </source>
</evidence>
<evidence type="ECO:0000256" key="4">
    <source>
        <dbReference type="ARBA" id="ARBA00010448"/>
    </source>
</evidence>
<dbReference type="GO" id="GO:0006883">
    <property type="term" value="P:intracellular sodium ion homeostasis"/>
    <property type="evidence" value="ECO:0007669"/>
    <property type="project" value="Ensembl"/>
</dbReference>
<reference evidence="18" key="3">
    <citation type="submission" date="2025-09" db="UniProtKB">
        <authorList>
            <consortium name="Ensembl"/>
        </authorList>
    </citation>
    <scope>IDENTIFICATION</scope>
</reference>
<dbReference type="GO" id="GO:0045944">
    <property type="term" value="P:positive regulation of transcription by RNA polymerase II"/>
    <property type="evidence" value="ECO:0007669"/>
    <property type="project" value="Ensembl"/>
</dbReference>
<dbReference type="InParanoid" id="H0WRY2"/>
<comment type="similarity">
    <text evidence="4 16">Belongs to the IL-1 family.</text>
</comment>
<dbReference type="EMBL" id="AAQR03151658">
    <property type="status" value="NOT_ANNOTATED_CDS"/>
    <property type="molecule type" value="Genomic_DNA"/>
</dbReference>
<protein>
    <recommendedName>
        <fullName evidence="16">Interleukin-1</fullName>
    </recommendedName>
</protein>
<evidence type="ECO:0000256" key="12">
    <source>
        <dbReference type="ARBA" id="ARBA00023198"/>
    </source>
</evidence>
<dbReference type="FunCoup" id="H0WRY2">
    <property type="interactions" value="589"/>
</dbReference>
<evidence type="ECO:0000256" key="5">
    <source>
        <dbReference type="ARBA" id="ARBA00022490"/>
    </source>
</evidence>
<dbReference type="InterPro" id="IPR003295">
    <property type="entry name" value="IL-1_alpha"/>
</dbReference>
<dbReference type="GO" id="GO:0019221">
    <property type="term" value="P:cytokine-mediated signaling pathway"/>
    <property type="evidence" value="ECO:0007669"/>
    <property type="project" value="Ensembl"/>
</dbReference>
<evidence type="ECO:0000313" key="18">
    <source>
        <dbReference type="Ensembl" id="ENSOGAP00000004813.2"/>
    </source>
</evidence>
<dbReference type="STRING" id="30611.ENSOGAP00000004813"/>
<dbReference type="PRINTS" id="PR01358">
    <property type="entry name" value="INTRLEUKIN1A"/>
</dbReference>
<gene>
    <name evidence="18" type="primary">IL1A</name>
</gene>
<dbReference type="GO" id="GO:0034605">
    <property type="term" value="P:cellular response to heat"/>
    <property type="evidence" value="ECO:0007669"/>
    <property type="project" value="Ensembl"/>
</dbReference>
<dbReference type="PROSITE" id="PS00253">
    <property type="entry name" value="INTERLEUKIN_1"/>
    <property type="match status" value="1"/>
</dbReference>
<dbReference type="Pfam" id="PF02394">
    <property type="entry name" value="IL1_propep"/>
    <property type="match status" value="1"/>
</dbReference>
<keyword evidence="12 16" id="KW-0395">Inflammatory response</keyword>
<organism evidence="18 19">
    <name type="scientific">Otolemur garnettii</name>
    <name type="common">Small-eared galago</name>
    <name type="synonym">Garnett's greater bushbaby</name>
    <dbReference type="NCBI Taxonomy" id="30611"/>
    <lineage>
        <taxon>Eukaryota</taxon>
        <taxon>Metazoa</taxon>
        <taxon>Chordata</taxon>
        <taxon>Craniata</taxon>
        <taxon>Vertebrata</taxon>
        <taxon>Euteleostomi</taxon>
        <taxon>Mammalia</taxon>
        <taxon>Eutheria</taxon>
        <taxon>Euarchontoglires</taxon>
        <taxon>Primates</taxon>
        <taxon>Strepsirrhini</taxon>
        <taxon>Lorisiformes</taxon>
        <taxon>Galagidae</taxon>
        <taxon>Otolemur</taxon>
    </lineage>
</organism>
<keyword evidence="8" id="KW-0597">Phosphoprotein</keyword>
<reference evidence="19" key="1">
    <citation type="submission" date="2011-03" db="EMBL/GenBank/DDBJ databases">
        <title>Version 3 of the genome sequence of Otolemur garnettii (Bushbaby).</title>
        <authorList>
            <consortium name="The Broad Institute Genome Sequencing Platform"/>
            <person name="Di Palma F."/>
            <person name="Johnson J."/>
            <person name="Lander E.S."/>
            <person name="Lindblad-Toh K."/>
            <person name="Jaffe D.B."/>
            <person name="Gnerre S."/>
            <person name="MacCallum I."/>
            <person name="Przybylski D."/>
            <person name="Ribeiro F.J."/>
            <person name="Burton J.N."/>
            <person name="Walker B.J."/>
            <person name="Sharpe T."/>
            <person name="Hall G."/>
        </authorList>
    </citation>
    <scope>NUCLEOTIDE SEQUENCE [LARGE SCALE GENOMIC DNA]</scope>
</reference>
<dbReference type="SMART" id="SM00125">
    <property type="entry name" value="IL1"/>
    <property type="match status" value="1"/>
</dbReference>